<dbReference type="Gene3D" id="3.40.30.10">
    <property type="entry name" value="Glutaredoxin"/>
    <property type="match status" value="1"/>
</dbReference>
<organism evidence="3 4">
    <name type="scientific">Rotaria socialis</name>
    <dbReference type="NCBI Taxonomy" id="392032"/>
    <lineage>
        <taxon>Eukaryota</taxon>
        <taxon>Metazoa</taxon>
        <taxon>Spiralia</taxon>
        <taxon>Gnathifera</taxon>
        <taxon>Rotifera</taxon>
        <taxon>Eurotatoria</taxon>
        <taxon>Bdelloidea</taxon>
        <taxon>Philodinida</taxon>
        <taxon>Philodinidae</taxon>
        <taxon>Rotaria</taxon>
    </lineage>
</organism>
<dbReference type="GO" id="GO:0006749">
    <property type="term" value="P:glutathione metabolic process"/>
    <property type="evidence" value="ECO:0007669"/>
    <property type="project" value="TreeGrafter"/>
</dbReference>
<dbReference type="InterPro" id="IPR050983">
    <property type="entry name" value="GST_Omega/HSP26"/>
</dbReference>
<dbReference type="SUPFAM" id="SSF52833">
    <property type="entry name" value="Thioredoxin-like"/>
    <property type="match status" value="1"/>
</dbReference>
<dbReference type="Pfam" id="PF13417">
    <property type="entry name" value="GST_N_3"/>
    <property type="match status" value="1"/>
</dbReference>
<evidence type="ECO:0000313" key="3">
    <source>
        <dbReference type="EMBL" id="CAF4997676.1"/>
    </source>
</evidence>
<gene>
    <name evidence="3" type="ORF">UJA718_LOCUS50131</name>
</gene>
<feature type="domain" description="GST N-terminal" evidence="2">
    <location>
        <begin position="1"/>
        <end position="54"/>
    </location>
</feature>
<dbReference type="Proteomes" id="UP000663873">
    <property type="component" value="Unassembled WGS sequence"/>
</dbReference>
<evidence type="ECO:0000259" key="2">
    <source>
        <dbReference type="PROSITE" id="PS50404"/>
    </source>
</evidence>
<dbReference type="PROSITE" id="PS50404">
    <property type="entry name" value="GST_NTER"/>
    <property type="match status" value="1"/>
</dbReference>
<dbReference type="GO" id="GO:0004364">
    <property type="term" value="F:glutathione transferase activity"/>
    <property type="evidence" value="ECO:0007669"/>
    <property type="project" value="TreeGrafter"/>
</dbReference>
<dbReference type="PANTHER" id="PTHR43968:SF6">
    <property type="entry name" value="GLUTATHIONE S-TRANSFERASE OMEGA"/>
    <property type="match status" value="1"/>
</dbReference>
<keyword evidence="4" id="KW-1185">Reference proteome</keyword>
<dbReference type="EMBL" id="CAJOBP010109249">
    <property type="protein sequence ID" value="CAF4997676.1"/>
    <property type="molecule type" value="Genomic_DNA"/>
</dbReference>
<evidence type="ECO:0000313" key="4">
    <source>
        <dbReference type="Proteomes" id="UP000663873"/>
    </source>
</evidence>
<name>A0A822AD52_9BILA</name>
<reference evidence="3" key="1">
    <citation type="submission" date="2021-02" db="EMBL/GenBank/DDBJ databases">
        <authorList>
            <person name="Nowell W R."/>
        </authorList>
    </citation>
    <scope>NUCLEOTIDE SEQUENCE</scope>
</reference>
<protein>
    <recommendedName>
        <fullName evidence="2">GST N-terminal domain-containing protein</fullName>
    </recommendedName>
</protein>
<proteinExistence type="inferred from homology"/>
<dbReference type="GO" id="GO:0045174">
    <property type="term" value="F:glutathione dehydrogenase (ascorbate) activity"/>
    <property type="evidence" value="ECO:0007669"/>
    <property type="project" value="TreeGrafter"/>
</dbReference>
<feature type="non-terminal residue" evidence="3">
    <location>
        <position position="1"/>
    </location>
</feature>
<dbReference type="PANTHER" id="PTHR43968">
    <property type="match status" value="1"/>
</dbReference>
<sequence length="54" mass="6263">MRFCPYVQRAKLVLAAKNIPYEEINVNLVEKPEWYLEKNAPGQVPSLEWIESAS</sequence>
<dbReference type="InterPro" id="IPR036249">
    <property type="entry name" value="Thioredoxin-like_sf"/>
</dbReference>
<dbReference type="GO" id="GO:0005737">
    <property type="term" value="C:cytoplasm"/>
    <property type="evidence" value="ECO:0007669"/>
    <property type="project" value="TreeGrafter"/>
</dbReference>
<comment type="similarity">
    <text evidence="1">Belongs to the GST superfamily. Omega family.</text>
</comment>
<dbReference type="AlphaFoldDB" id="A0A822AD52"/>
<accession>A0A822AD52</accession>
<dbReference type="InterPro" id="IPR004045">
    <property type="entry name" value="Glutathione_S-Trfase_N"/>
</dbReference>
<evidence type="ECO:0000256" key="1">
    <source>
        <dbReference type="ARBA" id="ARBA00011067"/>
    </source>
</evidence>
<comment type="caution">
    <text evidence="3">The sequence shown here is derived from an EMBL/GenBank/DDBJ whole genome shotgun (WGS) entry which is preliminary data.</text>
</comment>